<keyword evidence="1" id="KW-0812">Transmembrane</keyword>
<sequence>MKYFINYSIQLVLFIILGAAYAQFMTHFTPLYFFSENVRHVLLLIVASILSLASVHLIKNVFGFVAK</sequence>
<keyword evidence="1" id="KW-1133">Transmembrane helix</keyword>
<evidence type="ECO:0000256" key="1">
    <source>
        <dbReference type="SAM" id="Phobius"/>
    </source>
</evidence>
<organism evidence="2 3">
    <name type="scientific">Kurthia gibsonii</name>
    <dbReference type="NCBI Taxonomy" id="33946"/>
    <lineage>
        <taxon>Bacteria</taxon>
        <taxon>Bacillati</taxon>
        <taxon>Bacillota</taxon>
        <taxon>Bacilli</taxon>
        <taxon>Bacillales</taxon>
        <taxon>Caryophanaceae</taxon>
        <taxon>Kurthia</taxon>
    </lineage>
</organism>
<accession>A0ABU9LLC0</accession>
<dbReference type="RefSeq" id="WP_068454473.1">
    <property type="nucleotide sequence ID" value="NZ_CP147847.1"/>
</dbReference>
<dbReference type="Proteomes" id="UP001398420">
    <property type="component" value="Unassembled WGS sequence"/>
</dbReference>
<keyword evidence="1" id="KW-0472">Membrane</keyword>
<evidence type="ECO:0000313" key="2">
    <source>
        <dbReference type="EMBL" id="MEL5987201.1"/>
    </source>
</evidence>
<protein>
    <submittedName>
        <fullName evidence="2">Uncharacterized protein</fullName>
    </submittedName>
</protein>
<comment type="caution">
    <text evidence="2">The sequence shown here is derived from an EMBL/GenBank/DDBJ whole genome shotgun (WGS) entry which is preliminary data.</text>
</comment>
<gene>
    <name evidence="2" type="ORF">AAF454_02030</name>
</gene>
<keyword evidence="3" id="KW-1185">Reference proteome</keyword>
<reference evidence="2 3" key="1">
    <citation type="submission" date="2024-04" db="EMBL/GenBank/DDBJ databases">
        <authorList>
            <person name="Wu Y.S."/>
            <person name="Zhang L."/>
        </authorList>
    </citation>
    <scope>NUCLEOTIDE SEQUENCE [LARGE SCALE GENOMIC DNA]</scope>
    <source>
        <strain evidence="2 3">KG-01</strain>
    </source>
</reference>
<feature type="transmembrane region" description="Helical" evidence="1">
    <location>
        <begin position="38"/>
        <end position="58"/>
    </location>
</feature>
<name>A0ABU9LLC0_9BACL</name>
<evidence type="ECO:0000313" key="3">
    <source>
        <dbReference type="Proteomes" id="UP001398420"/>
    </source>
</evidence>
<proteinExistence type="predicted"/>
<dbReference type="EMBL" id="JBCEWA010000001">
    <property type="protein sequence ID" value="MEL5987201.1"/>
    <property type="molecule type" value="Genomic_DNA"/>
</dbReference>